<organism evidence="2 3">
    <name type="scientific">Acidipropionibacterium acidipropionici (strain ATCC 4875 / DSM 20272 / JCM 6432 / NBRC 12425 / NCIMB 8070 / 4)</name>
    <name type="common">Propionibacterium acidipropionici</name>
    <dbReference type="NCBI Taxonomy" id="1171373"/>
    <lineage>
        <taxon>Bacteria</taxon>
        <taxon>Bacillati</taxon>
        <taxon>Actinomycetota</taxon>
        <taxon>Actinomycetes</taxon>
        <taxon>Propionibacteriales</taxon>
        <taxon>Propionibacteriaceae</taxon>
        <taxon>Acidipropionibacterium</taxon>
    </lineage>
</organism>
<protein>
    <submittedName>
        <fullName evidence="2">Uncharacterized protein</fullName>
    </submittedName>
</protein>
<sequence>MLRRDPDQADDSAPRALNPTTAMTGFWSDQSGSGRGGHDNGGAL</sequence>
<evidence type="ECO:0000256" key="1">
    <source>
        <dbReference type="SAM" id="MobiDB-lite"/>
    </source>
</evidence>
<dbReference type="Proteomes" id="UP000000214">
    <property type="component" value="Chromosome"/>
</dbReference>
<evidence type="ECO:0000313" key="3">
    <source>
        <dbReference type="Proteomes" id="UP000000214"/>
    </source>
</evidence>
<dbReference type="AlphaFoldDB" id="K7RS14"/>
<name>K7RS14_ACIA4</name>
<feature type="region of interest" description="Disordered" evidence="1">
    <location>
        <begin position="1"/>
        <end position="44"/>
    </location>
</feature>
<feature type="compositionally biased region" description="Polar residues" evidence="1">
    <location>
        <begin position="18"/>
        <end position="31"/>
    </location>
</feature>
<dbReference type="STRING" id="1171373.PACID_30550"/>
<proteinExistence type="predicted"/>
<dbReference type="HOGENOM" id="CLU_3220447_0_0_11"/>
<dbReference type="EMBL" id="CP003493">
    <property type="protein sequence ID" value="AFV90819.1"/>
    <property type="molecule type" value="Genomic_DNA"/>
</dbReference>
<feature type="compositionally biased region" description="Gly residues" evidence="1">
    <location>
        <begin position="33"/>
        <end position="44"/>
    </location>
</feature>
<dbReference type="KEGG" id="pbo:PACID_30550"/>
<evidence type="ECO:0000313" key="2">
    <source>
        <dbReference type="EMBL" id="AFV90819.1"/>
    </source>
</evidence>
<accession>K7RS14</accession>
<reference evidence="2 3" key="1">
    <citation type="journal article" date="2012" name="BMC Genomics">
        <title>The genome sequence of Propionibacterium acidipropionici provides insights into its biotechnological and industrial potential.</title>
        <authorList>
            <person name="Parizzi L.P."/>
            <person name="Grassi M.C."/>
            <person name="Llerena L.A."/>
            <person name="Carazzolle M.F."/>
            <person name="Queiroz V.L."/>
            <person name="Lunardi I."/>
            <person name="Zeidler A.F."/>
            <person name="Teixeira P.J."/>
            <person name="Mieczkowski P."/>
            <person name="Rincones J."/>
            <person name="Pereira G.A."/>
        </authorList>
    </citation>
    <scope>NUCLEOTIDE SEQUENCE [LARGE SCALE GENOMIC DNA]</scope>
    <source>
        <strain evidence="3">ATCC 4875 / DSM 20272 / JCM 6432 / NBRC 12425 / NCIMB 8070</strain>
    </source>
</reference>
<gene>
    <name evidence="2" type="ordered locus">PACID_30550</name>
</gene>